<dbReference type="Proteomes" id="UP000801492">
    <property type="component" value="Unassembled WGS sequence"/>
</dbReference>
<name>A0A8K0D9J9_IGNLU</name>
<dbReference type="OrthoDB" id="6762806at2759"/>
<dbReference type="EMBL" id="VTPC01001401">
    <property type="protein sequence ID" value="KAF2902075.1"/>
    <property type="molecule type" value="Genomic_DNA"/>
</dbReference>
<protein>
    <submittedName>
        <fullName evidence="1">Uncharacterized protein</fullName>
    </submittedName>
</protein>
<reference evidence="1" key="1">
    <citation type="submission" date="2019-08" db="EMBL/GenBank/DDBJ databases">
        <title>The genome of the North American firefly Photinus pyralis.</title>
        <authorList>
            <consortium name="Photinus pyralis genome working group"/>
            <person name="Fallon T.R."/>
            <person name="Sander Lower S.E."/>
            <person name="Weng J.-K."/>
        </authorList>
    </citation>
    <scope>NUCLEOTIDE SEQUENCE</scope>
    <source>
        <strain evidence="1">TRF0915ILg1</strain>
        <tissue evidence="1">Whole body</tissue>
    </source>
</reference>
<evidence type="ECO:0000313" key="2">
    <source>
        <dbReference type="Proteomes" id="UP000801492"/>
    </source>
</evidence>
<comment type="caution">
    <text evidence="1">The sequence shown here is derived from an EMBL/GenBank/DDBJ whole genome shotgun (WGS) entry which is preliminary data.</text>
</comment>
<proteinExistence type="predicted"/>
<dbReference type="AlphaFoldDB" id="A0A8K0D9J9"/>
<keyword evidence="2" id="KW-1185">Reference proteome</keyword>
<gene>
    <name evidence="1" type="ORF">ILUMI_04110</name>
</gene>
<evidence type="ECO:0000313" key="1">
    <source>
        <dbReference type="EMBL" id="KAF2902075.1"/>
    </source>
</evidence>
<organism evidence="1 2">
    <name type="scientific">Ignelater luminosus</name>
    <name type="common">Cucubano</name>
    <name type="synonym">Pyrophorus luminosus</name>
    <dbReference type="NCBI Taxonomy" id="2038154"/>
    <lineage>
        <taxon>Eukaryota</taxon>
        <taxon>Metazoa</taxon>
        <taxon>Ecdysozoa</taxon>
        <taxon>Arthropoda</taxon>
        <taxon>Hexapoda</taxon>
        <taxon>Insecta</taxon>
        <taxon>Pterygota</taxon>
        <taxon>Neoptera</taxon>
        <taxon>Endopterygota</taxon>
        <taxon>Coleoptera</taxon>
        <taxon>Polyphaga</taxon>
        <taxon>Elateriformia</taxon>
        <taxon>Elateroidea</taxon>
        <taxon>Elateridae</taxon>
        <taxon>Agrypninae</taxon>
        <taxon>Pyrophorini</taxon>
        <taxon>Ignelater</taxon>
    </lineage>
</organism>
<sequence length="90" mass="10992">MHRENKNAKEIYQQVKTYIHEAAKEALGYQETQKKTQNQEWWSNDLKELVKEKKNAYQKWLQTQDQQDPIIYSHLNRTVKREVTKIKNEM</sequence>
<accession>A0A8K0D9J9</accession>